<protein>
    <submittedName>
        <fullName evidence="2">Uncharacterized protein</fullName>
    </submittedName>
</protein>
<gene>
    <name evidence="2" type="ORF">SAMN04490356_1059</name>
</gene>
<feature type="compositionally biased region" description="Basic residues" evidence="1">
    <location>
        <begin position="190"/>
        <end position="200"/>
    </location>
</feature>
<proteinExistence type="predicted"/>
<organism evidence="2 3">
    <name type="scientific">Streptomyces melanosporofaciens</name>
    <dbReference type="NCBI Taxonomy" id="67327"/>
    <lineage>
        <taxon>Bacteria</taxon>
        <taxon>Bacillati</taxon>
        <taxon>Actinomycetota</taxon>
        <taxon>Actinomycetes</taxon>
        <taxon>Kitasatosporales</taxon>
        <taxon>Streptomycetaceae</taxon>
        <taxon>Streptomyces</taxon>
        <taxon>Streptomyces violaceusniger group</taxon>
    </lineage>
</organism>
<sequence length="209" mass="23266">MTGMSVRPYWELRFDAYGDVDFRQRDRLLEQAAQRDLTDLVIFAHGWNNTRTMATRLYDRFFAPFPELLGEAGPARLGYAGVVWPSMRFADESLAGSPPEPAPGAPPGLDADTRRPGLDADTRRPGLDADTHRALDAVFPGRRQIVARLAELLAERSERLAALDEFGVLVRGLVRVRGSTARPGTQTKTAYRRCSGRTWRRSVSGSPPR</sequence>
<dbReference type="Proteomes" id="UP000198609">
    <property type="component" value="Unassembled WGS sequence"/>
</dbReference>
<evidence type="ECO:0000313" key="2">
    <source>
        <dbReference type="EMBL" id="SEB63840.1"/>
    </source>
</evidence>
<evidence type="ECO:0000256" key="1">
    <source>
        <dbReference type="SAM" id="MobiDB-lite"/>
    </source>
</evidence>
<dbReference type="AlphaFoldDB" id="A0A1H4KZA2"/>
<dbReference type="EMBL" id="FNST01000002">
    <property type="protein sequence ID" value="SEB63840.1"/>
    <property type="molecule type" value="Genomic_DNA"/>
</dbReference>
<reference evidence="3" key="1">
    <citation type="submission" date="2016-10" db="EMBL/GenBank/DDBJ databases">
        <authorList>
            <person name="Varghese N."/>
            <person name="Submissions S."/>
        </authorList>
    </citation>
    <scope>NUCLEOTIDE SEQUENCE [LARGE SCALE GENOMIC DNA]</scope>
    <source>
        <strain evidence="3">DSM 40318</strain>
    </source>
</reference>
<accession>A0A1H4KZA2</accession>
<keyword evidence="3" id="KW-1185">Reference proteome</keyword>
<name>A0A1H4KZA2_STRMJ</name>
<feature type="region of interest" description="Disordered" evidence="1">
    <location>
        <begin position="181"/>
        <end position="209"/>
    </location>
</feature>
<feature type="compositionally biased region" description="Basic and acidic residues" evidence="1">
    <location>
        <begin position="111"/>
        <end position="127"/>
    </location>
</feature>
<feature type="region of interest" description="Disordered" evidence="1">
    <location>
        <begin position="93"/>
        <end position="127"/>
    </location>
</feature>
<evidence type="ECO:0000313" key="3">
    <source>
        <dbReference type="Proteomes" id="UP000198609"/>
    </source>
</evidence>